<sequence length="456" mass="50800">MQHILDMIANGTKMAEKDHEELIYEVGLELVDSYEIVYDPENLIPNDDDMANRVLEAAIDLLELVGVYSIDTKKVLQIPRDNILRSIQNSRNYLNIGEGIDRYLLTLQDNADKKMPLIMGGPNASPVTPDLYIPIHRSYSKYKDIGAIAPASLDVTTSASFAKKGPENLMRARQAVQLVKEACASEGRPDMCIVTPPHIEDPIAAVSIANPRFMGPGDLQEIIPRLDLKINSDELSRVYHYKMTGSNYMCSPMVLRGITTDSPEQFAIEIVAEALKSQVIYGASVFLKYPVHINPADCYKTLWASFLSSMAISQNSLCFHGSVINNSAGPCTEMMMYETAVQTIGYVACGCDILSGPVSNNGNMSNHVAGLDAQFMAEIARFATELSRKDANYLCMELFSRYQHKLNSPDIGKSFVECYNPETIEPTKEYLDVYEQAIDDVYAILRHKNRRTAHGR</sequence>
<dbReference type="SUPFAM" id="SSF75098">
    <property type="entry name" value="Monomethylamine methyltransferase MtmB"/>
    <property type="match status" value="1"/>
</dbReference>
<dbReference type="Pfam" id="PF05369">
    <property type="entry name" value="MtmB"/>
    <property type="match status" value="1"/>
</dbReference>
<evidence type="ECO:0000256" key="5">
    <source>
        <dbReference type="ARBA" id="ARBA00022679"/>
    </source>
</evidence>
<dbReference type="EMBL" id="JAWDKC010000020">
    <property type="protein sequence ID" value="MDV0445615.1"/>
    <property type="molecule type" value="Genomic_DNA"/>
</dbReference>
<evidence type="ECO:0000256" key="6">
    <source>
        <dbReference type="ARBA" id="ARBA00022774"/>
    </source>
</evidence>
<evidence type="ECO:0000256" key="4">
    <source>
        <dbReference type="ARBA" id="ARBA00022603"/>
    </source>
</evidence>
<proteinExistence type="inferred from homology"/>
<protein>
    <recommendedName>
        <fullName evidence="3">[methylamine--corrinoid protein] Co-methyltransferase</fullName>
        <ecNumber evidence="3">2.1.1.248</ecNumber>
    </recommendedName>
</protein>
<evidence type="ECO:0000256" key="7">
    <source>
        <dbReference type="ARBA" id="ARBA00047505"/>
    </source>
</evidence>
<name>A0ABU3VRT8_9EURY</name>
<accession>A0ABU3VRT8</accession>
<dbReference type="RefSeq" id="WP_318786036.1">
    <property type="nucleotide sequence ID" value="NZ_JAWDKC010000020.1"/>
</dbReference>
<evidence type="ECO:0000313" key="8">
    <source>
        <dbReference type="EMBL" id="MDV0445615.1"/>
    </source>
</evidence>
<comment type="similarity">
    <text evidence="2">Belongs to the monomethylamine methyltransferase family.</text>
</comment>
<comment type="caution">
    <text evidence="8">The sequence shown here is derived from an EMBL/GenBank/DDBJ whole genome shotgun (WGS) entry which is preliminary data.</text>
</comment>
<dbReference type="InterPro" id="IPR008031">
    <property type="entry name" value="MtmB_MeTrfase"/>
</dbReference>
<evidence type="ECO:0000256" key="1">
    <source>
        <dbReference type="ARBA" id="ARBA00005111"/>
    </source>
</evidence>
<dbReference type="EC" id="2.1.1.248" evidence="3"/>
<keyword evidence="5" id="KW-0808">Transferase</keyword>
<keyword evidence="6" id="KW-0669">Pyrrolysine</keyword>
<evidence type="ECO:0000256" key="2">
    <source>
        <dbReference type="ARBA" id="ARBA00009675"/>
    </source>
</evidence>
<comment type="catalytic activity">
    <reaction evidence="7">
        <text>Co(I)-[methylamine-specific corrinoid protein] + methylamine + H(+) = methyl-Co(III)-[methylamine-specific corrinoid protein] + NH4(+)</text>
        <dbReference type="Rhea" id="RHEA:26059"/>
        <dbReference type="Rhea" id="RHEA-COMP:11120"/>
        <dbReference type="Rhea" id="RHEA-COMP:11121"/>
        <dbReference type="ChEBI" id="CHEBI:15378"/>
        <dbReference type="ChEBI" id="CHEBI:28938"/>
        <dbReference type="ChEBI" id="CHEBI:59338"/>
        <dbReference type="ChEBI" id="CHEBI:85033"/>
        <dbReference type="ChEBI" id="CHEBI:85035"/>
        <dbReference type="EC" id="2.1.1.248"/>
    </reaction>
</comment>
<comment type="pathway">
    <text evidence="1">One-carbon metabolism; methanogenesis from methylamine.</text>
</comment>
<dbReference type="Proteomes" id="UP001272052">
    <property type="component" value="Unassembled WGS sequence"/>
</dbReference>
<evidence type="ECO:0000256" key="3">
    <source>
        <dbReference type="ARBA" id="ARBA00012853"/>
    </source>
</evidence>
<gene>
    <name evidence="8" type="ORF">MmiAt1_12040</name>
</gene>
<dbReference type="InterPro" id="IPR036655">
    <property type="entry name" value="MtmB_sf"/>
</dbReference>
<evidence type="ECO:0000313" key="9">
    <source>
        <dbReference type="Proteomes" id="UP001272052"/>
    </source>
</evidence>
<keyword evidence="9" id="KW-1185">Reference proteome</keyword>
<dbReference type="Gene3D" id="3.20.20.460">
    <property type="entry name" value="Monomethylamine methyltransferase MtmB"/>
    <property type="match status" value="1"/>
</dbReference>
<reference evidence="8 9" key="1">
    <citation type="submission" date="2023-06" db="EMBL/GenBank/DDBJ databases">
        <title>Genome sequence of Methanimicrococcus sp. At1.</title>
        <authorList>
            <person name="Protasov E."/>
            <person name="Platt K."/>
            <person name="Poehlein A."/>
            <person name="Daniel R."/>
            <person name="Brune A."/>
        </authorList>
    </citation>
    <scope>NUCLEOTIDE SEQUENCE [LARGE SCALE GENOMIC DNA]</scope>
    <source>
        <strain evidence="8 9">At1</strain>
    </source>
</reference>
<organism evidence="8 9">
    <name type="scientific">Methanimicrococcus hacksteinii</name>
    <dbReference type="NCBI Taxonomy" id="3028293"/>
    <lineage>
        <taxon>Archaea</taxon>
        <taxon>Methanobacteriati</taxon>
        <taxon>Methanobacteriota</taxon>
        <taxon>Stenosarchaea group</taxon>
        <taxon>Methanomicrobia</taxon>
        <taxon>Methanosarcinales</taxon>
        <taxon>Methanosarcinaceae</taxon>
        <taxon>Methanimicrococcus</taxon>
    </lineage>
</organism>
<keyword evidence="4" id="KW-0489">Methyltransferase</keyword>